<accession>A0A067T2H3</accession>
<sequence length="300" mass="33242">MLLSRLKNSVVHTERRSLRLLRPQGFLSKDGVKERQLAKDSANYQELSLVITLTSRSLLQVKDRKGNKGKKPAQPAQSASLLRAAERFSIATCVATTVPATGPPPATTPTNIGADSHVRFNEDTIVHHNQPSRPLFRDPTPHLFNNLMLRMMSLLPLQRALKDLRARWAAGLEKPSVGDGYYKPYQIIGDGEYPEVRVVDDHRRPAELGNDIPIPYWGEMGRSAYRSLVQVQPACLPTGPVTHVPSRCEPVAQLSRPAGHQLPSHAQSQSETAQFNPNYYMAKGSRDGQAGPSNEVFRSD</sequence>
<feature type="compositionally biased region" description="Polar residues" evidence="1">
    <location>
        <begin position="264"/>
        <end position="277"/>
    </location>
</feature>
<gene>
    <name evidence="2" type="ORF">GALMADRAFT_210418</name>
</gene>
<evidence type="ECO:0000256" key="1">
    <source>
        <dbReference type="SAM" id="MobiDB-lite"/>
    </source>
</evidence>
<dbReference type="AlphaFoldDB" id="A0A067T2H3"/>
<evidence type="ECO:0000313" key="3">
    <source>
        <dbReference type="Proteomes" id="UP000027222"/>
    </source>
</evidence>
<keyword evidence="3" id="KW-1185">Reference proteome</keyword>
<feature type="region of interest" description="Disordered" evidence="1">
    <location>
        <begin position="256"/>
        <end position="300"/>
    </location>
</feature>
<evidence type="ECO:0000313" key="2">
    <source>
        <dbReference type="EMBL" id="KDR77375.1"/>
    </source>
</evidence>
<reference evidence="3" key="1">
    <citation type="journal article" date="2014" name="Proc. Natl. Acad. Sci. U.S.A.">
        <title>Extensive sampling of basidiomycete genomes demonstrates inadequacy of the white-rot/brown-rot paradigm for wood decay fungi.</title>
        <authorList>
            <person name="Riley R."/>
            <person name="Salamov A.A."/>
            <person name="Brown D.W."/>
            <person name="Nagy L.G."/>
            <person name="Floudas D."/>
            <person name="Held B.W."/>
            <person name="Levasseur A."/>
            <person name="Lombard V."/>
            <person name="Morin E."/>
            <person name="Otillar R."/>
            <person name="Lindquist E.A."/>
            <person name="Sun H."/>
            <person name="LaButti K.M."/>
            <person name="Schmutz J."/>
            <person name="Jabbour D."/>
            <person name="Luo H."/>
            <person name="Baker S.E."/>
            <person name="Pisabarro A.G."/>
            <person name="Walton J.D."/>
            <person name="Blanchette R.A."/>
            <person name="Henrissat B."/>
            <person name="Martin F."/>
            <person name="Cullen D."/>
            <person name="Hibbett D.S."/>
            <person name="Grigoriev I.V."/>
        </authorList>
    </citation>
    <scope>NUCLEOTIDE SEQUENCE [LARGE SCALE GENOMIC DNA]</scope>
    <source>
        <strain evidence="3">CBS 339.88</strain>
    </source>
</reference>
<dbReference type="EMBL" id="KL142377">
    <property type="protein sequence ID" value="KDR77375.1"/>
    <property type="molecule type" value="Genomic_DNA"/>
</dbReference>
<protein>
    <submittedName>
        <fullName evidence="2">Uncharacterized protein</fullName>
    </submittedName>
</protein>
<name>A0A067T2H3_GALM3</name>
<dbReference type="Proteomes" id="UP000027222">
    <property type="component" value="Unassembled WGS sequence"/>
</dbReference>
<organism evidence="2 3">
    <name type="scientific">Galerina marginata (strain CBS 339.88)</name>
    <dbReference type="NCBI Taxonomy" id="685588"/>
    <lineage>
        <taxon>Eukaryota</taxon>
        <taxon>Fungi</taxon>
        <taxon>Dikarya</taxon>
        <taxon>Basidiomycota</taxon>
        <taxon>Agaricomycotina</taxon>
        <taxon>Agaricomycetes</taxon>
        <taxon>Agaricomycetidae</taxon>
        <taxon>Agaricales</taxon>
        <taxon>Agaricineae</taxon>
        <taxon>Strophariaceae</taxon>
        <taxon>Galerina</taxon>
    </lineage>
</organism>
<proteinExistence type="predicted"/>
<dbReference type="HOGENOM" id="CLU_927625_0_0_1"/>